<feature type="domain" description="Nucleoside phosphorylase" evidence="11">
    <location>
        <begin position="15"/>
        <end position="332"/>
    </location>
</feature>
<keyword evidence="5" id="KW-0326">Glycosidase</keyword>
<dbReference type="GO" id="GO:0009116">
    <property type="term" value="P:nucleoside metabolic process"/>
    <property type="evidence" value="ECO:0007669"/>
    <property type="project" value="InterPro"/>
</dbReference>
<evidence type="ECO:0000256" key="8">
    <source>
        <dbReference type="PROSITE-ProRule" id="PRU00339"/>
    </source>
</evidence>
<dbReference type="InterPro" id="IPR052764">
    <property type="entry name" value="GH20_Enzymes"/>
</dbReference>
<evidence type="ECO:0000256" key="7">
    <source>
        <dbReference type="PROSITE-ProRule" id="PRU00023"/>
    </source>
</evidence>
<dbReference type="PROSITE" id="PS50005">
    <property type="entry name" value="TPR"/>
    <property type="match status" value="2"/>
</dbReference>
<dbReference type="Pfam" id="PF02838">
    <property type="entry name" value="Glyco_hydro_20b"/>
    <property type="match status" value="1"/>
</dbReference>
<dbReference type="Pfam" id="PF00728">
    <property type="entry name" value="Glyco_hydro_20"/>
    <property type="match status" value="1"/>
</dbReference>
<dbReference type="InterPro" id="IPR015883">
    <property type="entry name" value="Glyco_hydro_20_cat"/>
</dbReference>
<evidence type="ECO:0000313" key="13">
    <source>
        <dbReference type="EMBL" id="KXH37231.1"/>
    </source>
</evidence>
<dbReference type="Pfam" id="PF13424">
    <property type="entry name" value="TPR_12"/>
    <property type="match status" value="1"/>
</dbReference>
<evidence type="ECO:0000256" key="3">
    <source>
        <dbReference type="ARBA" id="ARBA00012663"/>
    </source>
</evidence>
<evidence type="ECO:0000259" key="11">
    <source>
        <dbReference type="Pfam" id="PF01048"/>
    </source>
</evidence>
<sequence>MNSYPQPRHLDDVHIAVICALPREYDAVILAFDEIWDDDRDGRGPAPRQHNNHTLGRIGVHNVVLVLLPNMGKVTAANEVVRLRSIYIGLEIAFLTGICGGVPSPGTDHEVLLGDVVIGKSIVQYDLGRQYPGGFRRKDGVEDNLSRLKKDVRSFLATYETQHGRDELQRRITKVLEQIQQMTIDAHNRSCYDRPAVEEDSLFEPTYLHRHRDQPGCSCSESTACDGAIKATCQELGCDVVHQVVRRRPDSERFESRIYVGCIGSGDIVMKSGEHRDRVAQEHGIIAFEMEGAGVWEEIPCIIVKGVCDYADSHKNKLWQDFAAAMAASATKALMERYVCRTPRTISDPTPTMFTLAPVLSGVVGASRFVGRGDELGRLHEALKWTGERRTVVLQGLGGMGKTRLSIEYMKRHRGDYSAMLWLNARDETSLKQSLQQAARRILREHPTVAYVQNAMVNQDLDETTEAVKRWLGEVRNDRWLVVYDNYDDVRFDGRGGAGQSAQSVAEQGGTASGNTSQPEAAYSKAYDIRPYFPETDHGAIIITTRSSTVKLGQLIRLSKLGDVNDSLAVLESTSNRAHLSQNPDAYTLARRLDGLPLALSTAGAYLNQVSTSCAEYLRLYDEAWLRLQRESPQLLAYDQALYSTWGISFNLIQQQSRGAATLLRLWAYFDNEDLWYELLQDVGSEGPVWLQDITKNNLIFNTTMRLLCEHGLVEADLTVKETKGESRGYSVHGCVHAWMIHVLNTGVDEEMAWTALRCIASHVPSNEQQEYWIVQRRLLQHSDRCITKIATDTAEEKDAWMFHELGFLYSDQGRLKEAEAMYERALEGKEKAWGPDHTSTLETVNNLGILYLDQGRLKEAEAMYERALQGYEKALEPDAIKTYVPALNTLQNLGSLFEMLGENSKAISYYSEARNGFLSVLGSQNERWTYLSEKIGSLQLVIQEVDVSLRDRERIDSTVYTNLLRLAKAGPFTADRGADLATSTRKGTRLLNSAAEEGHAEIVEYLIKKECEVKATTIAGYSPLLSAVEGGKLQTVWQLLDAGADQNTKNSEGMTLLHSAAQKGRIEVVRALVLLARGVDMDALTLSGQSAVDLAELKDQEVIRDLLLDAGAKQGTDNNKPPVETMVTLPKHSMSCLCTPVLAGGLQLLPPTLRTSEPSQGAVWQANKSPKTIYIESSLASKADTDGLTLIPPSGHDFAKLFQHDISELTGVNWTLQRVDHLPNPANASGILLGLFAGNTSSLTYENGNPTSEGYELVVSPTGAFIGGTGARGMWWGTRTLLQLLLTGNGTMPAGRSVDAPAYATRGFMLDAGRKWYAPAFLKELCSFASFFKMSEFHYHLSDNYPLNRGQNASWQDVYSHFSLRPEDESLLPILHGRENETLSREDFADLQSHCASRGVTVIPEIEAPGHCLYLTKWKPELSLPKRDLLNLSHPDTIPTVRRIWSEFLPWFETKEVHVGADEYDATLADDYIGFVNEMSSFIKSTTGKRIRIWGTNEPSENRTISKDVVIQHWQYGESDPVLLADNDYDVINSEDWWAYMSLKNDHMPILPARYPQFYNETRVLNFANEPEWQWTPADFNPFNKTMQLPDTSPSNKGAILAAWNDNGPDASTQLEAYYAMRRGIALVGARAWSGSRGVDLVEEGVSPSIDFFTPLAPGQNLERVVEKSKSTCKSPLVSWSRSSNDSEAVHLGHGSKGMNYTLSLAVTGPFILSGPDTALSLDESGSLAFTADGWTYPLRSVSEQDAMQLDPGHPGRIWSNVSTSTHEAVTVSKLPANITITADVLHGSMAWINGQFAGRFEVFVYGGRNTLFSWSQMAFVAPLEDVKGPGLQGVVLEGTAKFAT</sequence>
<dbReference type="Proteomes" id="UP000070121">
    <property type="component" value="Unassembled WGS sequence"/>
</dbReference>
<dbReference type="Gene3D" id="1.25.40.10">
    <property type="entry name" value="Tetratricopeptide repeat domain"/>
    <property type="match status" value="1"/>
</dbReference>
<dbReference type="InterPro" id="IPR011990">
    <property type="entry name" value="TPR-like_helical_dom_sf"/>
</dbReference>
<evidence type="ECO:0000256" key="4">
    <source>
        <dbReference type="ARBA" id="ARBA00022801"/>
    </source>
</evidence>
<dbReference type="SUPFAM" id="SSF53167">
    <property type="entry name" value="Purine and uridine phosphorylases"/>
    <property type="match status" value="1"/>
</dbReference>
<dbReference type="SUPFAM" id="SSF51445">
    <property type="entry name" value="(Trans)glycosidases"/>
    <property type="match status" value="1"/>
</dbReference>
<dbReference type="InterPro" id="IPR002110">
    <property type="entry name" value="Ankyrin_rpt"/>
</dbReference>
<dbReference type="GO" id="GO:0004563">
    <property type="term" value="F:beta-N-acetylhexosaminidase activity"/>
    <property type="evidence" value="ECO:0007669"/>
    <property type="project" value="UniProtKB-EC"/>
</dbReference>
<dbReference type="InterPro" id="IPR036770">
    <property type="entry name" value="Ankyrin_rpt-contain_sf"/>
</dbReference>
<reference evidence="13 14" key="1">
    <citation type="submission" date="2014-02" db="EMBL/GenBank/DDBJ databases">
        <title>The genome sequence of Colletotrichum salicis CBS 607.94.</title>
        <authorList>
            <person name="Baroncelli R."/>
            <person name="Thon M.R."/>
        </authorList>
    </citation>
    <scope>NUCLEOTIDE SEQUENCE [LARGE SCALE GENOMIC DNA]</scope>
    <source>
        <strain evidence="13 14">CBS 607.94</strain>
    </source>
</reference>
<dbReference type="PROSITE" id="PS50088">
    <property type="entry name" value="ANK_REPEAT"/>
    <property type="match status" value="2"/>
</dbReference>
<dbReference type="SMART" id="SM00028">
    <property type="entry name" value="TPR"/>
    <property type="match status" value="3"/>
</dbReference>
<feature type="repeat" description="ANK" evidence="7">
    <location>
        <begin position="1053"/>
        <end position="1087"/>
    </location>
</feature>
<keyword evidence="8" id="KW-0802">TPR repeat</keyword>
<dbReference type="SMART" id="SM00248">
    <property type="entry name" value="ANK"/>
    <property type="match status" value="4"/>
</dbReference>
<dbReference type="EC" id="3.2.1.52" evidence="3"/>
<dbReference type="InterPro" id="IPR029018">
    <property type="entry name" value="Hex-like_dom2"/>
</dbReference>
<evidence type="ECO:0000259" key="12">
    <source>
        <dbReference type="Pfam" id="PF02838"/>
    </source>
</evidence>
<dbReference type="SUPFAM" id="SSF48403">
    <property type="entry name" value="Ankyrin repeat"/>
    <property type="match status" value="1"/>
</dbReference>
<feature type="domain" description="Glycoside hydrolase family 20 catalytic" evidence="10">
    <location>
        <begin position="1304"/>
        <end position="1577"/>
    </location>
</feature>
<dbReference type="EMBL" id="JFFI01002333">
    <property type="protein sequence ID" value="KXH37231.1"/>
    <property type="molecule type" value="Genomic_DNA"/>
</dbReference>
<comment type="catalytic activity">
    <reaction evidence="1">
        <text>Hydrolysis of terminal non-reducing N-acetyl-D-hexosamine residues in N-acetyl-beta-D-hexosaminides.</text>
        <dbReference type="EC" id="3.2.1.52"/>
    </reaction>
</comment>
<comment type="similarity">
    <text evidence="2">Belongs to the glycosyl hydrolase 20 family.</text>
</comment>
<feature type="active site" description="Proton donor" evidence="6">
    <location>
        <position position="1464"/>
    </location>
</feature>
<dbReference type="Gene3D" id="1.25.40.20">
    <property type="entry name" value="Ankyrin repeat-containing domain"/>
    <property type="match status" value="1"/>
</dbReference>
<dbReference type="SUPFAM" id="SSF48452">
    <property type="entry name" value="TPR-like"/>
    <property type="match status" value="1"/>
</dbReference>
<dbReference type="STRING" id="1209931.A0A135SMY7"/>
<dbReference type="Gene3D" id="3.30.379.10">
    <property type="entry name" value="Chitobiase/beta-hexosaminidase domain 2-like"/>
    <property type="match status" value="1"/>
</dbReference>
<keyword evidence="14" id="KW-1185">Reference proteome</keyword>
<dbReference type="Pfam" id="PF01048">
    <property type="entry name" value="PNP_UDP_1"/>
    <property type="match status" value="1"/>
</dbReference>
<dbReference type="PANTHER" id="PTHR43678:SF1">
    <property type="entry name" value="BETA-N-ACETYLHEXOSAMINIDASE"/>
    <property type="match status" value="1"/>
</dbReference>
<evidence type="ECO:0000256" key="5">
    <source>
        <dbReference type="ARBA" id="ARBA00023295"/>
    </source>
</evidence>
<dbReference type="InterPro" id="IPR019734">
    <property type="entry name" value="TPR_rpt"/>
</dbReference>
<protein>
    <recommendedName>
        <fullName evidence="3">beta-N-acetylhexosaminidase</fullName>
        <ecNumber evidence="3">3.2.1.52</ecNumber>
    </recommendedName>
</protein>
<evidence type="ECO:0000313" key="14">
    <source>
        <dbReference type="Proteomes" id="UP000070121"/>
    </source>
</evidence>
<evidence type="ECO:0000256" key="1">
    <source>
        <dbReference type="ARBA" id="ARBA00001231"/>
    </source>
</evidence>
<dbReference type="OrthoDB" id="428480at2759"/>
<dbReference type="InterPro" id="IPR017853">
    <property type="entry name" value="GH"/>
</dbReference>
<dbReference type="InterPro" id="IPR027417">
    <property type="entry name" value="P-loop_NTPase"/>
</dbReference>
<evidence type="ECO:0000256" key="6">
    <source>
        <dbReference type="PIRSR" id="PIRSR625705-1"/>
    </source>
</evidence>
<dbReference type="GO" id="GO:0005975">
    <property type="term" value="P:carbohydrate metabolic process"/>
    <property type="evidence" value="ECO:0007669"/>
    <property type="project" value="InterPro"/>
</dbReference>
<dbReference type="Gene3D" id="3.40.50.1580">
    <property type="entry name" value="Nucleoside phosphorylase domain"/>
    <property type="match status" value="1"/>
</dbReference>
<evidence type="ECO:0000256" key="2">
    <source>
        <dbReference type="ARBA" id="ARBA00006285"/>
    </source>
</evidence>
<evidence type="ECO:0000256" key="9">
    <source>
        <dbReference type="SAM" id="MobiDB-lite"/>
    </source>
</evidence>
<keyword evidence="7" id="KW-0040">ANK repeat</keyword>
<dbReference type="Pfam" id="PF12796">
    <property type="entry name" value="Ank_2"/>
    <property type="match status" value="1"/>
</dbReference>
<organism evidence="13 14">
    <name type="scientific">Colletotrichum salicis</name>
    <dbReference type="NCBI Taxonomy" id="1209931"/>
    <lineage>
        <taxon>Eukaryota</taxon>
        <taxon>Fungi</taxon>
        <taxon>Dikarya</taxon>
        <taxon>Ascomycota</taxon>
        <taxon>Pezizomycotina</taxon>
        <taxon>Sordariomycetes</taxon>
        <taxon>Hypocreomycetidae</taxon>
        <taxon>Glomerellales</taxon>
        <taxon>Glomerellaceae</taxon>
        <taxon>Colletotrichum</taxon>
        <taxon>Colletotrichum acutatum species complex</taxon>
    </lineage>
</organism>
<evidence type="ECO:0000259" key="10">
    <source>
        <dbReference type="Pfam" id="PF00728"/>
    </source>
</evidence>
<dbReference type="Gene3D" id="3.20.20.80">
    <property type="entry name" value="Glycosidases"/>
    <property type="match status" value="1"/>
</dbReference>
<feature type="region of interest" description="Disordered" evidence="9">
    <location>
        <begin position="495"/>
        <end position="520"/>
    </location>
</feature>
<feature type="repeat" description="TPR" evidence="8">
    <location>
        <begin position="842"/>
        <end position="875"/>
    </location>
</feature>
<comment type="caution">
    <text evidence="13">The sequence shown here is derived from an EMBL/GenBank/DDBJ whole genome shotgun (WGS) entry which is preliminary data.</text>
</comment>
<dbReference type="InterPro" id="IPR000845">
    <property type="entry name" value="Nucleoside_phosphorylase_d"/>
</dbReference>
<feature type="repeat" description="ANK" evidence="7">
    <location>
        <begin position="1020"/>
        <end position="1052"/>
    </location>
</feature>
<dbReference type="InterPro" id="IPR025705">
    <property type="entry name" value="Beta_hexosaminidase_sua/sub"/>
</dbReference>
<gene>
    <name evidence="13" type="ORF">CSAL01_11467</name>
</gene>
<dbReference type="PROSITE" id="PS50297">
    <property type="entry name" value="ANK_REP_REGION"/>
    <property type="match status" value="2"/>
</dbReference>
<dbReference type="CDD" id="cd06564">
    <property type="entry name" value="GH20_DspB_LnbB-like"/>
    <property type="match status" value="1"/>
</dbReference>
<proteinExistence type="inferred from homology"/>
<dbReference type="SUPFAM" id="SSF55545">
    <property type="entry name" value="beta-N-acetylhexosaminidase-like domain"/>
    <property type="match status" value="1"/>
</dbReference>
<feature type="repeat" description="TPR" evidence="8">
    <location>
        <begin position="800"/>
        <end position="833"/>
    </location>
</feature>
<dbReference type="InterPro" id="IPR035994">
    <property type="entry name" value="Nucleoside_phosphorylase_sf"/>
</dbReference>
<dbReference type="PRINTS" id="PR00738">
    <property type="entry name" value="GLHYDRLASE20"/>
</dbReference>
<dbReference type="PANTHER" id="PTHR43678">
    <property type="entry name" value="PUTATIVE (AFU_ORTHOLOGUE AFUA_2G00640)-RELATED"/>
    <property type="match status" value="1"/>
</dbReference>
<accession>A0A135SMY7</accession>
<name>A0A135SMY7_9PEZI</name>
<keyword evidence="4 13" id="KW-0378">Hydrolase</keyword>
<dbReference type="InterPro" id="IPR015882">
    <property type="entry name" value="HEX_bac_N"/>
</dbReference>
<feature type="domain" description="Beta-hexosaminidase bacterial type N-terminal" evidence="12">
    <location>
        <begin position="1245"/>
        <end position="1300"/>
    </location>
</feature>
<dbReference type="Gene3D" id="3.40.50.300">
    <property type="entry name" value="P-loop containing nucleotide triphosphate hydrolases"/>
    <property type="match status" value="1"/>
</dbReference>
<dbReference type="SUPFAM" id="SSF52540">
    <property type="entry name" value="P-loop containing nucleoside triphosphate hydrolases"/>
    <property type="match status" value="1"/>
</dbReference>